<dbReference type="GO" id="GO:0046983">
    <property type="term" value="F:protein dimerization activity"/>
    <property type="evidence" value="ECO:0007669"/>
    <property type="project" value="InterPro"/>
</dbReference>
<evidence type="ECO:0000256" key="3">
    <source>
        <dbReference type="ARBA" id="ARBA00022553"/>
    </source>
</evidence>
<dbReference type="GO" id="GO:0000155">
    <property type="term" value="F:phosphorelay sensor kinase activity"/>
    <property type="evidence" value="ECO:0007669"/>
    <property type="project" value="InterPro"/>
</dbReference>
<dbReference type="InterPro" id="IPR011712">
    <property type="entry name" value="Sig_transdc_His_kin_sub3_dim/P"/>
</dbReference>
<evidence type="ECO:0000256" key="4">
    <source>
        <dbReference type="ARBA" id="ARBA00022679"/>
    </source>
</evidence>
<keyword evidence="5" id="KW-0547">Nucleotide-binding</keyword>
<feature type="transmembrane region" description="Helical" evidence="9">
    <location>
        <begin position="190"/>
        <end position="208"/>
    </location>
</feature>
<dbReference type="Pfam" id="PF07730">
    <property type="entry name" value="HisKA_3"/>
    <property type="match status" value="1"/>
</dbReference>
<gene>
    <name evidence="11" type="ORF">CIK66_12845</name>
</gene>
<evidence type="ECO:0000256" key="2">
    <source>
        <dbReference type="ARBA" id="ARBA00012438"/>
    </source>
</evidence>
<proteinExistence type="predicted"/>
<dbReference type="Pfam" id="PF02518">
    <property type="entry name" value="HATPase_c"/>
    <property type="match status" value="1"/>
</dbReference>
<dbReference type="SMART" id="SM00387">
    <property type="entry name" value="HATPase_c"/>
    <property type="match status" value="1"/>
</dbReference>
<keyword evidence="9" id="KW-0472">Membrane</keyword>
<dbReference type="InterPro" id="IPR050482">
    <property type="entry name" value="Sensor_HK_TwoCompSys"/>
</dbReference>
<dbReference type="InterPro" id="IPR003594">
    <property type="entry name" value="HATPase_dom"/>
</dbReference>
<evidence type="ECO:0000256" key="9">
    <source>
        <dbReference type="SAM" id="Phobius"/>
    </source>
</evidence>
<dbReference type="PANTHER" id="PTHR24421:SF10">
    <property type="entry name" value="NITRATE_NITRITE SENSOR PROTEIN NARQ"/>
    <property type="match status" value="1"/>
</dbReference>
<comment type="catalytic activity">
    <reaction evidence="1">
        <text>ATP + protein L-histidine = ADP + protein N-phospho-L-histidine.</text>
        <dbReference type="EC" id="2.7.13.3"/>
    </reaction>
</comment>
<dbReference type="EMBL" id="NRGR01000020">
    <property type="protein sequence ID" value="PCC38804.1"/>
    <property type="molecule type" value="Genomic_DNA"/>
</dbReference>
<keyword evidence="6 11" id="KW-0418">Kinase</keyword>
<accession>A0A2A3YHM9</accession>
<evidence type="ECO:0000256" key="5">
    <source>
        <dbReference type="ARBA" id="ARBA00022741"/>
    </source>
</evidence>
<organism evidence="11 12">
    <name type="scientific">Brachybacterium alimentarium</name>
    <dbReference type="NCBI Taxonomy" id="47845"/>
    <lineage>
        <taxon>Bacteria</taxon>
        <taxon>Bacillati</taxon>
        <taxon>Actinomycetota</taxon>
        <taxon>Actinomycetes</taxon>
        <taxon>Micrococcales</taxon>
        <taxon>Dermabacteraceae</taxon>
        <taxon>Brachybacterium</taxon>
    </lineage>
</organism>
<keyword evidence="9" id="KW-0812">Transmembrane</keyword>
<feature type="transmembrane region" description="Helical" evidence="9">
    <location>
        <begin position="126"/>
        <end position="153"/>
    </location>
</feature>
<sequence>MNTMTMSPPAETPPVQRWSARRWATRIGLFLAYAFVSLVLGALGFSIVLTLLAAGAGTVVIWIGLPILVGGVLTAHGFATVGRALGSSLLGADLPRPAPKQAPEGAGRARRLVTPLTDPQSWLDALWILANFLLVLITFPLALTWAVGSLAIIGGPVSTLVLDRVLPEDDVNGLGALLGAPEQYQLALDIVLQVAMGLFFLLTVGLLVRGLSAAHRGLAHGLLSSRYETQQRLLRTQESRAAGRAAESTALRRLERDLHDGPQQRLVRATMDLARAESLAAENPEKAGEVMRQTREQLGLTLDDLRRLSRGIAPPILVDRGLAAALTELAAISPLPATVQCRDVELPEHVEIGIYYVVSESLTNAAKHSGAQQVHVDVARIGDDAQVRIQDDGRGGAEMRTGGGLAGLAGRVASLEGTFTVTSPVGRGTQVEAVIPCAS</sequence>
<feature type="transmembrane region" description="Helical" evidence="9">
    <location>
        <begin position="27"/>
        <end position="53"/>
    </location>
</feature>
<evidence type="ECO:0000259" key="10">
    <source>
        <dbReference type="SMART" id="SM00387"/>
    </source>
</evidence>
<dbReference type="CDD" id="cd16917">
    <property type="entry name" value="HATPase_UhpB-NarQ-NarX-like"/>
    <property type="match status" value="1"/>
</dbReference>
<keyword evidence="4" id="KW-0808">Transferase</keyword>
<feature type="domain" description="Histidine kinase/HSP90-like ATPase" evidence="10">
    <location>
        <begin position="349"/>
        <end position="439"/>
    </location>
</feature>
<dbReference type="InterPro" id="IPR036890">
    <property type="entry name" value="HATPase_C_sf"/>
</dbReference>
<dbReference type="PANTHER" id="PTHR24421">
    <property type="entry name" value="NITRATE/NITRITE SENSOR PROTEIN NARX-RELATED"/>
    <property type="match status" value="1"/>
</dbReference>
<keyword evidence="12" id="KW-1185">Reference proteome</keyword>
<evidence type="ECO:0000313" key="11">
    <source>
        <dbReference type="EMBL" id="PCC38804.1"/>
    </source>
</evidence>
<dbReference type="EC" id="2.7.13.3" evidence="2"/>
<dbReference type="Proteomes" id="UP000218598">
    <property type="component" value="Unassembled WGS sequence"/>
</dbReference>
<dbReference type="GO" id="GO:0005524">
    <property type="term" value="F:ATP binding"/>
    <property type="evidence" value="ECO:0007669"/>
    <property type="project" value="UniProtKB-KW"/>
</dbReference>
<dbReference type="InterPro" id="IPR025828">
    <property type="entry name" value="Put_sensor_dom"/>
</dbReference>
<dbReference type="GO" id="GO:0016020">
    <property type="term" value="C:membrane"/>
    <property type="evidence" value="ECO:0007669"/>
    <property type="project" value="InterPro"/>
</dbReference>
<dbReference type="Gene3D" id="1.20.5.1930">
    <property type="match status" value="1"/>
</dbReference>
<protein>
    <recommendedName>
        <fullName evidence="2">histidine kinase</fullName>
        <ecNumber evidence="2">2.7.13.3</ecNumber>
    </recommendedName>
</protein>
<keyword evidence="9" id="KW-1133">Transmembrane helix</keyword>
<keyword evidence="3" id="KW-0597">Phosphoprotein</keyword>
<dbReference type="AlphaFoldDB" id="A0A2A3YHM9"/>
<dbReference type="Pfam" id="PF13796">
    <property type="entry name" value="Sensor"/>
    <property type="match status" value="1"/>
</dbReference>
<keyword evidence="7" id="KW-0067">ATP-binding</keyword>
<feature type="transmembrane region" description="Helical" evidence="9">
    <location>
        <begin position="59"/>
        <end position="79"/>
    </location>
</feature>
<reference evidence="11 12" key="1">
    <citation type="journal article" date="2017" name="Elife">
        <title>Extensive horizontal gene transfer in cheese-associated bacteria.</title>
        <authorList>
            <person name="Bonham K.S."/>
            <person name="Wolfe B.E."/>
            <person name="Dutton R.J."/>
        </authorList>
    </citation>
    <scope>NUCLEOTIDE SEQUENCE [LARGE SCALE GENOMIC DNA]</scope>
    <source>
        <strain evidence="11 12">341_9</strain>
    </source>
</reference>
<dbReference type="SUPFAM" id="SSF55874">
    <property type="entry name" value="ATPase domain of HSP90 chaperone/DNA topoisomerase II/histidine kinase"/>
    <property type="match status" value="1"/>
</dbReference>
<keyword evidence="8" id="KW-0902">Two-component regulatory system</keyword>
<dbReference type="RefSeq" id="WP_096197392.1">
    <property type="nucleotide sequence ID" value="NZ_BAAAIQ010000005.1"/>
</dbReference>
<name>A0A2A3YHM9_9MICO</name>
<comment type="caution">
    <text evidence="11">The sequence shown here is derived from an EMBL/GenBank/DDBJ whole genome shotgun (WGS) entry which is preliminary data.</text>
</comment>
<dbReference type="OrthoDB" id="5242012at2"/>
<evidence type="ECO:0000256" key="6">
    <source>
        <dbReference type="ARBA" id="ARBA00022777"/>
    </source>
</evidence>
<dbReference type="Gene3D" id="3.30.565.10">
    <property type="entry name" value="Histidine kinase-like ATPase, C-terminal domain"/>
    <property type="match status" value="1"/>
</dbReference>
<evidence type="ECO:0000256" key="7">
    <source>
        <dbReference type="ARBA" id="ARBA00022840"/>
    </source>
</evidence>
<evidence type="ECO:0000256" key="8">
    <source>
        <dbReference type="ARBA" id="ARBA00023012"/>
    </source>
</evidence>
<evidence type="ECO:0000256" key="1">
    <source>
        <dbReference type="ARBA" id="ARBA00000085"/>
    </source>
</evidence>
<evidence type="ECO:0000313" key="12">
    <source>
        <dbReference type="Proteomes" id="UP000218598"/>
    </source>
</evidence>